<evidence type="ECO:0000256" key="3">
    <source>
        <dbReference type="ARBA" id="ARBA00001946"/>
    </source>
</evidence>
<evidence type="ECO:0000256" key="10">
    <source>
        <dbReference type="ARBA" id="ARBA00023211"/>
    </source>
</evidence>
<keyword evidence="7" id="KW-0479">Metal-binding</keyword>
<evidence type="ECO:0000256" key="4">
    <source>
        <dbReference type="ARBA" id="ARBA00005533"/>
    </source>
</evidence>
<comment type="similarity">
    <text evidence="4">Belongs to the FAN1 family.</text>
</comment>
<keyword evidence="8" id="KW-0378">Hydrolase</keyword>
<dbReference type="InterPro" id="IPR033315">
    <property type="entry name" value="Fan1-like"/>
</dbReference>
<sequence length="609" mass="69799">MAANDLSSNAVGAAQRQKVRYPLKITGRCRLLSLFVCIGQGVTGICTHNQYSLAMALFPVTENPLDDPFYYLNNFMQVLDWLEHRYADVLSLEEQRFIREFNGLPRESRGLLVRMVMRKGIHFRAGKLHYVEIGDIASAAGPLLALGWIDSQAPLALETLFEVLLKAEIVQCLGSAINQPKGKKADWLPALSERYPETQSFRDWCPALDDCLYSLTIMGLCDRLRLMFFGNLYQDWSEFVLADLGIFTYEKVEFSADSRGLRSREDVDACLFMHEQQQQFEAGEALAEVVERINGLTLSNPWLHRRRDKLLFQIGQHCERIADFSTALALYRQCAYPGARLRLIRVLERCEEYELALDLATQAGQSPQSAAEQQQLLRVLPRLRRKLGGPATKRASPREMVRLDLQLPRVDPALSVEYHVQAHLSEEAAPVHYVENSLINSLFGLLCWPAIFAPLPGAFFHPFQRGPVDLLSEDFHSRRADLFQGCLAELDDGRYRRTIGERYAQKWGVQSPFVFWGVLSEELLEQALDCLPAEHLKHWFNRLLLDIKANRAGMPDLIQFWPQQKTYRMIEVKGPGDRLQDNQLRWLEFCHEHQMPIAVCYVQWAEQDA</sequence>
<gene>
    <name evidence="12" type="ORF">SAMN05216205_6091</name>
</gene>
<evidence type="ECO:0000313" key="12">
    <source>
        <dbReference type="EMBL" id="SED73666.1"/>
    </source>
</evidence>
<name>A0ABY0YMV0_9PSED</name>
<dbReference type="Pfam" id="PF21315">
    <property type="entry name" value="FAN1_HTH"/>
    <property type="match status" value="1"/>
</dbReference>
<dbReference type="Proteomes" id="UP000199665">
    <property type="component" value="Unassembled WGS sequence"/>
</dbReference>
<protein>
    <recommendedName>
        <fullName evidence="5">phosphodiesterase I</fullName>
        <ecNumber evidence="5">3.1.4.1</ecNumber>
    </recommendedName>
</protein>
<dbReference type="PANTHER" id="PTHR15749">
    <property type="entry name" value="FANCONI-ASSOCIATED NUCLEASE 1"/>
    <property type="match status" value="1"/>
</dbReference>
<evidence type="ECO:0000256" key="8">
    <source>
        <dbReference type="ARBA" id="ARBA00022801"/>
    </source>
</evidence>
<dbReference type="Pfam" id="PF08774">
    <property type="entry name" value="VRR_NUC"/>
    <property type="match status" value="1"/>
</dbReference>
<evidence type="ECO:0000256" key="1">
    <source>
        <dbReference type="ARBA" id="ARBA00000983"/>
    </source>
</evidence>
<evidence type="ECO:0000259" key="11">
    <source>
        <dbReference type="SMART" id="SM00990"/>
    </source>
</evidence>
<keyword evidence="13" id="KW-1185">Reference proteome</keyword>
<feature type="domain" description="VRR-NUC" evidence="11">
    <location>
        <begin position="490"/>
        <end position="604"/>
    </location>
</feature>
<accession>A0ABY0YMV0</accession>
<keyword evidence="9" id="KW-0460">Magnesium</keyword>
<comment type="catalytic activity">
    <reaction evidence="1">
        <text>Hydrolytically removes 5'-nucleotides successively from the 3'-hydroxy termini of 3'-hydroxy-terminated oligonucleotides.</text>
        <dbReference type="EC" id="3.1.4.1"/>
    </reaction>
</comment>
<evidence type="ECO:0000256" key="5">
    <source>
        <dbReference type="ARBA" id="ARBA00012029"/>
    </source>
</evidence>
<evidence type="ECO:0000313" key="13">
    <source>
        <dbReference type="Proteomes" id="UP000199665"/>
    </source>
</evidence>
<dbReference type="InterPro" id="IPR040603">
    <property type="entry name" value="FAN1_SAP_bact"/>
</dbReference>
<dbReference type="InterPro" id="IPR014883">
    <property type="entry name" value="VRR_NUC"/>
</dbReference>
<evidence type="ECO:0000256" key="9">
    <source>
        <dbReference type="ARBA" id="ARBA00022842"/>
    </source>
</evidence>
<keyword evidence="6" id="KW-0540">Nuclease</keyword>
<dbReference type="Gene3D" id="3.40.1350.10">
    <property type="match status" value="1"/>
</dbReference>
<evidence type="ECO:0000256" key="7">
    <source>
        <dbReference type="ARBA" id="ARBA00022723"/>
    </source>
</evidence>
<dbReference type="PANTHER" id="PTHR15749:SF4">
    <property type="entry name" value="FANCONI-ASSOCIATED NUCLEASE 1"/>
    <property type="match status" value="1"/>
</dbReference>
<dbReference type="Pfam" id="PF18081">
    <property type="entry name" value="FANC_SAP"/>
    <property type="match status" value="1"/>
</dbReference>
<dbReference type="SMART" id="SM00990">
    <property type="entry name" value="VRR_NUC"/>
    <property type="match status" value="1"/>
</dbReference>
<comment type="cofactor">
    <cofactor evidence="2">
        <name>Mn(2+)</name>
        <dbReference type="ChEBI" id="CHEBI:29035"/>
    </cofactor>
</comment>
<evidence type="ECO:0000256" key="6">
    <source>
        <dbReference type="ARBA" id="ARBA00022722"/>
    </source>
</evidence>
<dbReference type="InterPro" id="IPR049125">
    <property type="entry name" value="FAN1-like_WH"/>
</dbReference>
<comment type="cofactor">
    <cofactor evidence="3">
        <name>Mg(2+)</name>
        <dbReference type="ChEBI" id="CHEBI:18420"/>
    </cofactor>
</comment>
<dbReference type="EMBL" id="FNRV01000001">
    <property type="protein sequence ID" value="SED73666.1"/>
    <property type="molecule type" value="Genomic_DNA"/>
</dbReference>
<dbReference type="InterPro" id="IPR011856">
    <property type="entry name" value="tRNA_endonuc-like_dom_sf"/>
</dbReference>
<reference evidence="12 13" key="1">
    <citation type="submission" date="2016-10" db="EMBL/GenBank/DDBJ databases">
        <authorList>
            <person name="Varghese N."/>
            <person name="Submissions S."/>
        </authorList>
    </citation>
    <scope>NUCLEOTIDE SEQUENCE [LARGE SCALE GENOMIC DNA]</scope>
    <source>
        <strain evidence="12 13">DSM 18327</strain>
    </source>
</reference>
<evidence type="ECO:0000256" key="2">
    <source>
        <dbReference type="ARBA" id="ARBA00001936"/>
    </source>
</evidence>
<dbReference type="EC" id="3.1.4.1" evidence="5"/>
<proteinExistence type="inferred from homology"/>
<organism evidence="12 13">
    <name type="scientific">Pseudomonas mohnii</name>
    <dbReference type="NCBI Taxonomy" id="395600"/>
    <lineage>
        <taxon>Bacteria</taxon>
        <taxon>Pseudomonadati</taxon>
        <taxon>Pseudomonadota</taxon>
        <taxon>Gammaproteobacteria</taxon>
        <taxon>Pseudomonadales</taxon>
        <taxon>Pseudomonadaceae</taxon>
        <taxon>Pseudomonas</taxon>
    </lineage>
</organism>
<keyword evidence="10" id="KW-0464">Manganese</keyword>
<comment type="caution">
    <text evidence="12">The sequence shown here is derived from an EMBL/GenBank/DDBJ whole genome shotgun (WGS) entry which is preliminary data.</text>
</comment>